<keyword evidence="3" id="KW-0804">Transcription</keyword>
<evidence type="ECO:0000313" key="5">
    <source>
        <dbReference type="EMBL" id="GGA76768.1"/>
    </source>
</evidence>
<dbReference type="PRINTS" id="PR00032">
    <property type="entry name" value="HTHARAC"/>
</dbReference>
<keyword evidence="6" id="KW-1185">Reference proteome</keyword>
<comment type="caution">
    <text evidence="5">The sequence shown here is derived from an EMBL/GenBank/DDBJ whole genome shotgun (WGS) entry which is preliminary data.</text>
</comment>
<dbReference type="PROSITE" id="PS01124">
    <property type="entry name" value="HTH_ARAC_FAMILY_2"/>
    <property type="match status" value="1"/>
</dbReference>
<feature type="domain" description="HTH araC/xylS-type" evidence="4">
    <location>
        <begin position="155"/>
        <end position="253"/>
    </location>
</feature>
<keyword evidence="1" id="KW-0805">Transcription regulation</keyword>
<dbReference type="GO" id="GO:0003700">
    <property type="term" value="F:DNA-binding transcription factor activity"/>
    <property type="evidence" value="ECO:0007669"/>
    <property type="project" value="InterPro"/>
</dbReference>
<dbReference type="AlphaFoldDB" id="A0A916RYL8"/>
<name>A0A916RYL8_9HYPH</name>
<dbReference type="GO" id="GO:0043565">
    <property type="term" value="F:sequence-specific DNA binding"/>
    <property type="evidence" value="ECO:0007669"/>
    <property type="project" value="InterPro"/>
</dbReference>
<evidence type="ECO:0000256" key="1">
    <source>
        <dbReference type="ARBA" id="ARBA00023015"/>
    </source>
</evidence>
<keyword evidence="2" id="KW-0238">DNA-binding</keyword>
<dbReference type="Gene3D" id="1.10.10.60">
    <property type="entry name" value="Homeodomain-like"/>
    <property type="match status" value="1"/>
</dbReference>
<accession>A0A916RYL8</accession>
<dbReference type="RefSeq" id="WP_210315554.1">
    <property type="nucleotide sequence ID" value="NZ_BMIF01000012.1"/>
</dbReference>
<dbReference type="PROSITE" id="PS00041">
    <property type="entry name" value="HTH_ARAC_FAMILY_1"/>
    <property type="match status" value="1"/>
</dbReference>
<dbReference type="Pfam" id="PF12833">
    <property type="entry name" value="HTH_18"/>
    <property type="match status" value="1"/>
</dbReference>
<dbReference type="PANTHER" id="PTHR11019:SF159">
    <property type="entry name" value="TRANSCRIPTIONAL REGULATOR-RELATED"/>
    <property type="match status" value="1"/>
</dbReference>
<reference evidence="5" key="2">
    <citation type="submission" date="2020-09" db="EMBL/GenBank/DDBJ databases">
        <authorList>
            <person name="Sun Q."/>
            <person name="Zhou Y."/>
        </authorList>
    </citation>
    <scope>NUCLEOTIDE SEQUENCE</scope>
    <source>
        <strain evidence="5">CGMCC 1.15320</strain>
    </source>
</reference>
<evidence type="ECO:0000256" key="2">
    <source>
        <dbReference type="ARBA" id="ARBA00023125"/>
    </source>
</evidence>
<sequence>MNERVVSVAEAHCIRQDLLPQPPREFQIQHHYLLYASAGAMRLEAGEAAWSLPPARAALVAAGTPVRLLLKQKMSVCSVLFSTSFAPAPTSALSVFETTPLARELLLECGRLADEGEPLSEYGRTLFRTLQMISWRLAEKPSRATMPIGRSSGVVRALALTEERLSAGIHFEEIAQMTGQTPRTLARKLSAETGLSWGQIVQKMRMIRAIEMLAETRAPVTEVALAVGYQSLSAFNAAFRSFTGETPTAYRAGFASG</sequence>
<protein>
    <submittedName>
        <fullName evidence="5">AraC family transcriptional regulator</fullName>
    </submittedName>
</protein>
<dbReference type="EMBL" id="BMIF01000012">
    <property type="protein sequence ID" value="GGA76768.1"/>
    <property type="molecule type" value="Genomic_DNA"/>
</dbReference>
<gene>
    <name evidence="5" type="ORF">GCM10011385_33540</name>
</gene>
<dbReference type="PANTHER" id="PTHR11019">
    <property type="entry name" value="HTH-TYPE TRANSCRIPTIONAL REGULATOR NIMR"/>
    <property type="match status" value="1"/>
</dbReference>
<dbReference type="InterPro" id="IPR018060">
    <property type="entry name" value="HTH_AraC"/>
</dbReference>
<dbReference type="InterPro" id="IPR009057">
    <property type="entry name" value="Homeodomain-like_sf"/>
</dbReference>
<dbReference type="InterPro" id="IPR020449">
    <property type="entry name" value="Tscrpt_reg_AraC-type_HTH"/>
</dbReference>
<dbReference type="SUPFAM" id="SSF46689">
    <property type="entry name" value="Homeodomain-like"/>
    <property type="match status" value="1"/>
</dbReference>
<evidence type="ECO:0000313" key="6">
    <source>
        <dbReference type="Proteomes" id="UP000636264"/>
    </source>
</evidence>
<dbReference type="SMART" id="SM00342">
    <property type="entry name" value="HTH_ARAC"/>
    <property type="match status" value="1"/>
</dbReference>
<dbReference type="Proteomes" id="UP000636264">
    <property type="component" value="Unassembled WGS sequence"/>
</dbReference>
<dbReference type="InterPro" id="IPR018062">
    <property type="entry name" value="HTH_AraC-typ_CS"/>
</dbReference>
<evidence type="ECO:0000256" key="3">
    <source>
        <dbReference type="ARBA" id="ARBA00023163"/>
    </source>
</evidence>
<evidence type="ECO:0000259" key="4">
    <source>
        <dbReference type="PROSITE" id="PS01124"/>
    </source>
</evidence>
<reference evidence="5" key="1">
    <citation type="journal article" date="2014" name="Int. J. Syst. Evol. Microbiol.">
        <title>Complete genome sequence of Corynebacterium casei LMG S-19264T (=DSM 44701T), isolated from a smear-ripened cheese.</title>
        <authorList>
            <consortium name="US DOE Joint Genome Institute (JGI-PGF)"/>
            <person name="Walter F."/>
            <person name="Albersmeier A."/>
            <person name="Kalinowski J."/>
            <person name="Ruckert C."/>
        </authorList>
    </citation>
    <scope>NUCLEOTIDE SEQUENCE</scope>
    <source>
        <strain evidence="5">CGMCC 1.15320</strain>
    </source>
</reference>
<proteinExistence type="predicted"/>
<organism evidence="5 6">
    <name type="scientific">Nitratireductor aestuarii</name>
    <dbReference type="NCBI Taxonomy" id="1735103"/>
    <lineage>
        <taxon>Bacteria</taxon>
        <taxon>Pseudomonadati</taxon>
        <taxon>Pseudomonadota</taxon>
        <taxon>Alphaproteobacteria</taxon>
        <taxon>Hyphomicrobiales</taxon>
        <taxon>Phyllobacteriaceae</taxon>
        <taxon>Nitratireductor</taxon>
    </lineage>
</organism>